<feature type="domain" description="Pvc16 N-terminal" evidence="1">
    <location>
        <begin position="13"/>
        <end position="187"/>
    </location>
</feature>
<comment type="caution">
    <text evidence="2">The sequence shown here is derived from an EMBL/GenBank/DDBJ whole genome shotgun (WGS) entry which is preliminary data.</text>
</comment>
<dbReference type="InterPro" id="IPR025351">
    <property type="entry name" value="Pvc16_N"/>
</dbReference>
<reference evidence="2 3" key="1">
    <citation type="journal article" date="2015" name="Stand. Genomic Sci.">
        <title>Genomic Encyclopedia of Bacterial and Archaeal Type Strains, Phase III: the genomes of soil and plant-associated and newly described type strains.</title>
        <authorList>
            <person name="Whitman W.B."/>
            <person name="Woyke T."/>
            <person name="Klenk H.P."/>
            <person name="Zhou Y."/>
            <person name="Lilburn T.G."/>
            <person name="Beck B.J."/>
            <person name="De Vos P."/>
            <person name="Vandamme P."/>
            <person name="Eisen J.A."/>
            <person name="Garrity G."/>
            <person name="Hugenholtz P."/>
            <person name="Kyrpides N.C."/>
        </authorList>
    </citation>
    <scope>NUCLEOTIDE SEQUENCE [LARGE SCALE GENOMIC DNA]</scope>
    <source>
        <strain evidence="2 3">VKM Ac-2538</strain>
    </source>
</reference>
<name>A0ABY2B9X7_9ACTN</name>
<evidence type="ECO:0000313" key="2">
    <source>
        <dbReference type="EMBL" id="TCO12914.1"/>
    </source>
</evidence>
<dbReference type="Proteomes" id="UP000295818">
    <property type="component" value="Unassembled WGS sequence"/>
</dbReference>
<dbReference type="RefSeq" id="WP_132195154.1">
    <property type="nucleotide sequence ID" value="NZ_SLWM01000024.1"/>
</dbReference>
<proteinExistence type="predicted"/>
<organism evidence="2 3">
    <name type="scientific">Kribbella orskensis</name>
    <dbReference type="NCBI Taxonomy" id="2512216"/>
    <lineage>
        <taxon>Bacteria</taxon>
        <taxon>Bacillati</taxon>
        <taxon>Actinomycetota</taxon>
        <taxon>Actinomycetes</taxon>
        <taxon>Propionibacteriales</taxon>
        <taxon>Kribbellaceae</taxon>
        <taxon>Kribbella</taxon>
    </lineage>
</organism>
<dbReference type="Pfam" id="PF14065">
    <property type="entry name" value="Pvc16_N"/>
    <property type="match status" value="1"/>
</dbReference>
<evidence type="ECO:0000313" key="3">
    <source>
        <dbReference type="Proteomes" id="UP000295818"/>
    </source>
</evidence>
<evidence type="ECO:0000259" key="1">
    <source>
        <dbReference type="Pfam" id="PF14065"/>
    </source>
</evidence>
<accession>A0ABY2B9X7</accession>
<protein>
    <submittedName>
        <fullName evidence="2">Uncharacterized protein DUF4255</fullName>
    </submittedName>
</protein>
<keyword evidence="3" id="KW-1185">Reference proteome</keyword>
<dbReference type="EMBL" id="SLWM01000024">
    <property type="protein sequence ID" value="TCO12914.1"/>
    <property type="molecule type" value="Genomic_DNA"/>
</dbReference>
<gene>
    <name evidence="2" type="ORF">EV644_12438</name>
</gene>
<sequence>MAGYQALSAAGRSIVDLLNRRIDEELAPQRRPTAVLVSSKDLDEVDQGPDPVIRSPAVSLYCYRLSVDRETRPGWSAVASVDGIPRVPLRMHLLVSAWDEFVADELRWMGLAIRILESESILTGPVLHPDGGWEPADTIQVVPDELGVDSMSEAFQALTTKYRLCLPYVVRVVRIDGRPQPTAEPVTTVLTGAAGS</sequence>